<comment type="catalytic activity">
    <reaction evidence="8">
        <text>2-C-methyl-D-erythritol 4-phosphate + NADP(+) = 1-deoxy-D-xylulose 5-phosphate + NADPH + H(+)</text>
        <dbReference type="Rhea" id="RHEA:13717"/>
        <dbReference type="ChEBI" id="CHEBI:15378"/>
        <dbReference type="ChEBI" id="CHEBI:57783"/>
        <dbReference type="ChEBI" id="CHEBI:57792"/>
        <dbReference type="ChEBI" id="CHEBI:58262"/>
        <dbReference type="ChEBI" id="CHEBI:58349"/>
        <dbReference type="EC" id="1.1.1.267"/>
    </reaction>
    <physiologicalReaction direction="right-to-left" evidence="8">
        <dbReference type="Rhea" id="RHEA:13719"/>
    </physiologicalReaction>
</comment>
<comment type="pathway">
    <text evidence="1 9">Isoprenoid biosynthesis; isopentenyl diphosphate biosynthesis via DXP pathway; isopentenyl diphosphate from 1-deoxy-D-xylulose 5-phosphate: step 1/6.</text>
</comment>
<feature type="binding site" evidence="9">
    <location>
        <position position="12"/>
    </location>
    <ligand>
        <name>NADPH</name>
        <dbReference type="ChEBI" id="CHEBI:57783"/>
    </ligand>
</feature>
<dbReference type="InterPro" id="IPR013512">
    <property type="entry name" value="DXP_reductoisomerase_N"/>
</dbReference>
<dbReference type="SUPFAM" id="SSF55347">
    <property type="entry name" value="Glyceraldehyde-3-phosphate dehydrogenase-like, C-terminal domain"/>
    <property type="match status" value="1"/>
</dbReference>
<dbReference type="SUPFAM" id="SSF51735">
    <property type="entry name" value="NAD(P)-binding Rossmann-fold domains"/>
    <property type="match status" value="1"/>
</dbReference>
<evidence type="ECO:0000259" key="11">
    <source>
        <dbReference type="Pfam" id="PF08436"/>
    </source>
</evidence>
<feature type="binding site" evidence="9">
    <location>
        <position position="11"/>
    </location>
    <ligand>
        <name>NADPH</name>
        <dbReference type="ChEBI" id="CHEBI:57783"/>
    </ligand>
</feature>
<evidence type="ECO:0000256" key="7">
    <source>
        <dbReference type="ARBA" id="ARBA00023229"/>
    </source>
</evidence>
<dbReference type="Pfam" id="PF08436">
    <property type="entry name" value="DXP_redisom_C"/>
    <property type="match status" value="1"/>
</dbReference>
<feature type="binding site" evidence="9">
    <location>
        <position position="218"/>
    </location>
    <ligand>
        <name>1-deoxy-D-xylulose 5-phosphate</name>
        <dbReference type="ChEBI" id="CHEBI:57792"/>
    </ligand>
</feature>
<evidence type="ECO:0000256" key="4">
    <source>
        <dbReference type="ARBA" id="ARBA00022857"/>
    </source>
</evidence>
<reference evidence="13" key="1">
    <citation type="submission" date="2023-03" db="EMBL/GenBank/DDBJ databases">
        <title>Selenobaculum gbiensis gen. nov. sp. nov., a new bacterium isolated from the gut microbiota of IBD patient.</title>
        <authorList>
            <person name="Yeo S."/>
            <person name="Park H."/>
            <person name="Huh C.S."/>
        </authorList>
    </citation>
    <scope>NUCLEOTIDE SEQUENCE</scope>
    <source>
        <strain evidence="13">ICN-92133</strain>
    </source>
</reference>
<name>A0A9Y2AK78_9FIRM</name>
<keyword evidence="14" id="KW-1185">Reference proteome</keyword>
<dbReference type="EMBL" id="CP120678">
    <property type="protein sequence ID" value="WIW71618.1"/>
    <property type="molecule type" value="Genomic_DNA"/>
</dbReference>
<gene>
    <name evidence="9" type="primary">dxr</name>
    <name evidence="13" type="ORF">P3F81_04765</name>
</gene>
<feature type="binding site" evidence="9">
    <location>
        <position position="13"/>
    </location>
    <ligand>
        <name>NADPH</name>
        <dbReference type="ChEBI" id="CHEBI:57783"/>
    </ligand>
</feature>
<dbReference type="GO" id="GO:0070402">
    <property type="term" value="F:NADPH binding"/>
    <property type="evidence" value="ECO:0007669"/>
    <property type="project" value="InterPro"/>
</dbReference>
<evidence type="ECO:0000256" key="9">
    <source>
        <dbReference type="HAMAP-Rule" id="MF_00183"/>
    </source>
</evidence>
<comment type="cofactor">
    <cofactor evidence="9">
        <name>Mg(2+)</name>
        <dbReference type="ChEBI" id="CHEBI:18420"/>
    </cofactor>
    <cofactor evidence="9">
        <name>Mn(2+)</name>
        <dbReference type="ChEBI" id="CHEBI:29035"/>
    </cofactor>
</comment>
<protein>
    <recommendedName>
        <fullName evidence="9">1-deoxy-D-xylulose 5-phosphate reductoisomerase</fullName>
        <shortName evidence="9">DXP reductoisomerase</shortName>
        <ecNumber evidence="9">1.1.1.267</ecNumber>
    </recommendedName>
    <alternativeName>
        <fullName evidence="9">1-deoxyxylulose-5-phosphate reductoisomerase</fullName>
    </alternativeName>
    <alternativeName>
        <fullName evidence="9">2-C-methyl-D-erythritol 4-phosphate synthase</fullName>
    </alternativeName>
</protein>
<feature type="binding site" evidence="9">
    <location>
        <position position="202"/>
    </location>
    <ligand>
        <name>NADPH</name>
        <dbReference type="ChEBI" id="CHEBI:57783"/>
    </ligand>
</feature>
<dbReference type="RefSeq" id="WP_147668090.1">
    <property type="nucleotide sequence ID" value="NZ_CP120678.1"/>
</dbReference>
<sequence length="389" mass="42647">MKNIAILGSTGSIGTQTLEVVRENADRFAVKALAAYHNDQLLEQQIQEFQPELAVLVDEEAAKRLQARYKGKTIILSGKKALVNAAILESIDVVVTSLVGFAGLEPTVAAIRAGKDIALANKETLVVAGEIIMNLAKEYGVAILPVDSEHSALFQCLQGEEHEKVEKIILTCSGGPFRGRTHEELLSVSIADCLNHPNWAMGKKITTDSATLANKGLEVIEAKWLYDVDYDQIEVVVHPQSIIHSMIEYVDGAVMAQLGVPDMKLPIQYALTYPHREVMHSPKLDLFKVATLTFEKPDTETFEALALAYRAGKTGGSMPCVFNAANEIAVNAFLEGKISFLSISKVIKSAMNNHTVIAKPNLADLYQIDAWTRNFAQENLLNFENNKND</sequence>
<feature type="binding site" evidence="9">
    <location>
        <position position="38"/>
    </location>
    <ligand>
        <name>NADPH</name>
        <dbReference type="ChEBI" id="CHEBI:57783"/>
    </ligand>
</feature>
<keyword evidence="9" id="KW-0460">Magnesium</keyword>
<feature type="binding site" evidence="9">
    <location>
        <position position="121"/>
    </location>
    <ligand>
        <name>NADPH</name>
        <dbReference type="ChEBI" id="CHEBI:57783"/>
    </ligand>
</feature>
<feature type="binding site" evidence="9">
    <location>
        <position position="122"/>
    </location>
    <ligand>
        <name>1-deoxy-D-xylulose 5-phosphate</name>
        <dbReference type="ChEBI" id="CHEBI:57792"/>
    </ligand>
</feature>
<evidence type="ECO:0000256" key="1">
    <source>
        <dbReference type="ARBA" id="ARBA00005094"/>
    </source>
</evidence>
<feature type="binding site" evidence="9">
    <location>
        <position position="173"/>
    </location>
    <ligand>
        <name>1-deoxy-D-xylulose 5-phosphate</name>
        <dbReference type="ChEBI" id="CHEBI:57792"/>
    </ligand>
</feature>
<dbReference type="NCBIfam" id="NF009114">
    <property type="entry name" value="PRK12464.1"/>
    <property type="match status" value="1"/>
</dbReference>
<dbReference type="HAMAP" id="MF_00183">
    <property type="entry name" value="DXP_reductoisom"/>
    <property type="match status" value="1"/>
</dbReference>
<comment type="function">
    <text evidence="9">Catalyzes the NADPH-dependent rearrangement and reduction of 1-deoxy-D-xylulose-5-phosphate (DXP) to 2-C-methyl-D-erythritol 4-phosphate (MEP).</text>
</comment>
<dbReference type="GO" id="GO:0030145">
    <property type="term" value="F:manganese ion binding"/>
    <property type="evidence" value="ECO:0007669"/>
    <property type="project" value="TreeGrafter"/>
</dbReference>
<dbReference type="KEGG" id="sgbi:P3F81_04765"/>
<feature type="binding site" evidence="9">
    <location>
        <position position="10"/>
    </location>
    <ligand>
        <name>NADPH</name>
        <dbReference type="ChEBI" id="CHEBI:57783"/>
    </ligand>
</feature>
<comment type="caution">
    <text evidence="9">Lacks conserved residue(s) required for the propagation of feature annotation.</text>
</comment>
<evidence type="ECO:0000256" key="5">
    <source>
        <dbReference type="ARBA" id="ARBA00023002"/>
    </source>
</evidence>
<dbReference type="SUPFAM" id="SSF69055">
    <property type="entry name" value="1-deoxy-D-xylulose-5-phosphate reductoisomerase, C-terminal domain"/>
    <property type="match status" value="1"/>
</dbReference>
<dbReference type="PANTHER" id="PTHR30525:SF0">
    <property type="entry name" value="1-DEOXY-D-XYLULOSE 5-PHOSPHATE REDUCTOISOMERASE, CHLOROPLASTIC"/>
    <property type="match status" value="1"/>
</dbReference>
<organism evidence="13 14">
    <name type="scientific">Selenobaculum gibii</name>
    <dbReference type="NCBI Taxonomy" id="3054208"/>
    <lineage>
        <taxon>Bacteria</taxon>
        <taxon>Bacillati</taxon>
        <taxon>Bacillota</taxon>
        <taxon>Negativicutes</taxon>
        <taxon>Selenomonadales</taxon>
        <taxon>Selenomonadaceae</taxon>
        <taxon>Selenobaculum</taxon>
    </lineage>
</organism>
<feature type="domain" description="1-deoxy-D-xylulose 5-phosphate reductoisomerase C-terminal" evidence="11">
    <location>
        <begin position="143"/>
        <end position="226"/>
    </location>
</feature>
<dbReference type="Proteomes" id="UP001243623">
    <property type="component" value="Chromosome"/>
</dbReference>
<comment type="similarity">
    <text evidence="2 9">Belongs to the DXR family.</text>
</comment>
<evidence type="ECO:0000256" key="8">
    <source>
        <dbReference type="ARBA" id="ARBA00048543"/>
    </source>
</evidence>
<evidence type="ECO:0000256" key="2">
    <source>
        <dbReference type="ARBA" id="ARBA00006825"/>
    </source>
</evidence>
<accession>A0A9Y2AK78</accession>
<feature type="binding site" evidence="9">
    <location>
        <position position="148"/>
    </location>
    <ligand>
        <name>1-deoxy-D-xylulose 5-phosphate</name>
        <dbReference type="ChEBI" id="CHEBI:57792"/>
    </ligand>
</feature>
<feature type="binding site" evidence="9">
    <location>
        <position position="218"/>
    </location>
    <ligand>
        <name>Mn(2+)</name>
        <dbReference type="ChEBI" id="CHEBI:29035"/>
    </ligand>
</feature>
<dbReference type="Gene3D" id="3.40.50.720">
    <property type="entry name" value="NAD(P)-binding Rossmann-like Domain"/>
    <property type="match status" value="1"/>
</dbReference>
<keyword evidence="6 9" id="KW-0464">Manganese</keyword>
<feature type="binding site" evidence="9">
    <location>
        <position position="123"/>
    </location>
    <ligand>
        <name>NADPH</name>
        <dbReference type="ChEBI" id="CHEBI:57783"/>
    </ligand>
</feature>
<keyword evidence="4 9" id="KW-0521">NADP</keyword>
<evidence type="ECO:0000313" key="13">
    <source>
        <dbReference type="EMBL" id="WIW71618.1"/>
    </source>
</evidence>
<feature type="domain" description="1-deoxy-D-xylulose 5-phosphate reductoisomerase N-terminal" evidence="10">
    <location>
        <begin position="4"/>
        <end position="129"/>
    </location>
</feature>
<evidence type="ECO:0000256" key="3">
    <source>
        <dbReference type="ARBA" id="ARBA00022723"/>
    </source>
</evidence>
<dbReference type="InterPro" id="IPR036169">
    <property type="entry name" value="DXPR_C_sf"/>
</dbReference>
<keyword evidence="3 9" id="KW-0479">Metal-binding</keyword>
<feature type="binding site" evidence="9">
    <location>
        <position position="209"/>
    </location>
    <ligand>
        <name>1-deoxy-D-xylulose 5-phosphate</name>
        <dbReference type="ChEBI" id="CHEBI:57792"/>
    </ligand>
</feature>
<dbReference type="EC" id="1.1.1.267" evidence="9"/>
<evidence type="ECO:0000259" key="12">
    <source>
        <dbReference type="Pfam" id="PF13288"/>
    </source>
</evidence>
<feature type="binding site" evidence="9">
    <location>
        <position position="147"/>
    </location>
    <ligand>
        <name>Mn(2+)</name>
        <dbReference type="ChEBI" id="CHEBI:29035"/>
    </ligand>
</feature>
<dbReference type="PANTHER" id="PTHR30525">
    <property type="entry name" value="1-DEOXY-D-XYLULOSE 5-PHOSPHATE REDUCTOISOMERASE"/>
    <property type="match status" value="1"/>
</dbReference>
<dbReference type="InterPro" id="IPR036291">
    <property type="entry name" value="NAD(P)-bd_dom_sf"/>
</dbReference>
<evidence type="ECO:0000256" key="6">
    <source>
        <dbReference type="ARBA" id="ARBA00023211"/>
    </source>
</evidence>
<feature type="binding site" evidence="9">
    <location>
        <position position="149"/>
    </location>
    <ligand>
        <name>1-deoxy-D-xylulose 5-phosphate</name>
        <dbReference type="ChEBI" id="CHEBI:57792"/>
    </ligand>
</feature>
<feature type="binding site" evidence="9">
    <location>
        <position position="215"/>
    </location>
    <ligand>
        <name>1-deoxy-D-xylulose 5-phosphate</name>
        <dbReference type="ChEBI" id="CHEBI:57792"/>
    </ligand>
</feature>
<feature type="binding site" evidence="9">
    <location>
        <position position="214"/>
    </location>
    <ligand>
        <name>1-deoxy-D-xylulose 5-phosphate</name>
        <dbReference type="ChEBI" id="CHEBI:57792"/>
    </ligand>
</feature>
<dbReference type="InterPro" id="IPR013644">
    <property type="entry name" value="DXP_reductoisomerase_C"/>
</dbReference>
<dbReference type="Gene3D" id="1.10.1740.10">
    <property type="match status" value="1"/>
</dbReference>
<feature type="domain" description="DXP reductoisomerase C-terminal" evidence="12">
    <location>
        <begin position="258"/>
        <end position="374"/>
    </location>
</feature>
<feature type="binding site" evidence="9">
    <location>
        <position position="149"/>
    </location>
    <ligand>
        <name>Mn(2+)</name>
        <dbReference type="ChEBI" id="CHEBI:29035"/>
    </ligand>
</feature>
<dbReference type="GO" id="GO:0030604">
    <property type="term" value="F:1-deoxy-D-xylulose-5-phosphate reductoisomerase activity"/>
    <property type="evidence" value="ECO:0007669"/>
    <property type="project" value="UniProtKB-UniRule"/>
</dbReference>
<dbReference type="NCBIfam" id="TIGR00243">
    <property type="entry name" value="Dxr"/>
    <property type="match status" value="1"/>
</dbReference>
<dbReference type="Pfam" id="PF02670">
    <property type="entry name" value="DXP_reductoisom"/>
    <property type="match status" value="1"/>
</dbReference>
<keyword evidence="5 9" id="KW-0560">Oxidoreductase</keyword>
<dbReference type="PIRSF" id="PIRSF006205">
    <property type="entry name" value="Dxp_reductismrs"/>
    <property type="match status" value="1"/>
</dbReference>
<evidence type="ECO:0000259" key="10">
    <source>
        <dbReference type="Pfam" id="PF02670"/>
    </source>
</evidence>
<keyword evidence="7 9" id="KW-0414">Isoprene biosynthesis</keyword>
<dbReference type="InterPro" id="IPR003821">
    <property type="entry name" value="DXP_reductoisomerase"/>
</dbReference>
<dbReference type="InterPro" id="IPR026877">
    <property type="entry name" value="DXPR_C"/>
</dbReference>
<evidence type="ECO:0000313" key="14">
    <source>
        <dbReference type="Proteomes" id="UP001243623"/>
    </source>
</evidence>
<dbReference type="AlphaFoldDB" id="A0A9Y2AK78"/>
<feature type="binding site" evidence="9">
    <location>
        <position position="196"/>
    </location>
    <ligand>
        <name>1-deoxy-D-xylulose 5-phosphate</name>
        <dbReference type="ChEBI" id="CHEBI:57792"/>
    </ligand>
</feature>
<proteinExistence type="inferred from homology"/>
<dbReference type="Pfam" id="PF13288">
    <property type="entry name" value="DXPR_C"/>
    <property type="match status" value="1"/>
</dbReference>
<dbReference type="GO" id="GO:0051484">
    <property type="term" value="P:isopentenyl diphosphate biosynthetic process, methylerythritol 4-phosphate pathway involved in terpenoid biosynthetic process"/>
    <property type="evidence" value="ECO:0007669"/>
    <property type="project" value="UniProtKB-ARBA"/>
</dbReference>
<dbReference type="FunFam" id="3.40.50.720:FF:000045">
    <property type="entry name" value="1-deoxy-D-xylulose 5-phosphate reductoisomerase"/>
    <property type="match status" value="1"/>
</dbReference>